<evidence type="ECO:0008006" key="5">
    <source>
        <dbReference type="Google" id="ProtNLM"/>
    </source>
</evidence>
<dbReference type="PROSITE" id="PS51318">
    <property type="entry name" value="TAT"/>
    <property type="match status" value="1"/>
</dbReference>
<comment type="caution">
    <text evidence="3">The sequence shown here is derived from an EMBL/GenBank/DDBJ whole genome shotgun (WGS) entry which is preliminary data.</text>
</comment>
<evidence type="ECO:0000256" key="1">
    <source>
        <dbReference type="SAM" id="MobiDB-lite"/>
    </source>
</evidence>
<gene>
    <name evidence="3" type="ORF">FHX71_002190</name>
</gene>
<keyword evidence="4" id="KW-1185">Reference proteome</keyword>
<keyword evidence="2" id="KW-1133">Transmembrane helix</keyword>
<feature type="transmembrane region" description="Helical" evidence="2">
    <location>
        <begin position="320"/>
        <end position="343"/>
    </location>
</feature>
<dbReference type="InterPro" id="IPR006311">
    <property type="entry name" value="TAT_signal"/>
</dbReference>
<protein>
    <recommendedName>
        <fullName evidence="5">DUF916 domain-containing protein</fullName>
    </recommendedName>
</protein>
<evidence type="ECO:0000313" key="4">
    <source>
        <dbReference type="Proteomes" id="UP000540568"/>
    </source>
</evidence>
<dbReference type="GO" id="GO:0005975">
    <property type="term" value="P:carbohydrate metabolic process"/>
    <property type="evidence" value="ECO:0007669"/>
    <property type="project" value="UniProtKB-ARBA"/>
</dbReference>
<dbReference type="Proteomes" id="UP000540568">
    <property type="component" value="Unassembled WGS sequence"/>
</dbReference>
<dbReference type="InterPro" id="IPR013783">
    <property type="entry name" value="Ig-like_fold"/>
</dbReference>
<accession>A0A7W3J8I9</accession>
<keyword evidence="2" id="KW-0472">Membrane</keyword>
<organism evidence="3 4">
    <name type="scientific">Promicromonospora sukumoe</name>
    <dbReference type="NCBI Taxonomy" id="88382"/>
    <lineage>
        <taxon>Bacteria</taxon>
        <taxon>Bacillati</taxon>
        <taxon>Actinomycetota</taxon>
        <taxon>Actinomycetes</taxon>
        <taxon>Micrococcales</taxon>
        <taxon>Promicromonosporaceae</taxon>
        <taxon>Promicromonospora</taxon>
    </lineage>
</organism>
<dbReference type="AlphaFoldDB" id="A0A7W3J8I9"/>
<sequence length="373" mass="37394">MSVLPHRAGPLPRRVLGRAAAAVALLGALSFGALIVSAPAATAAGAVPAAPVLTASDDGISWSVTPADNRQGKGRANYGYAVEPGDRVSDALVVTNRSAAPLQLSVYGTDAFTTPSGHIDLLTADDPATGLGTWLTFRRGTLDLEPGESAEVPFTLRVPDDAAPGDHSGGVVTALTQRVGDSALTVDRRLALRVHARVAGDLAPGLGISDVSVTTDLSANPFGTVTSTVRYSLTNSGTARLVPTETVAVAGPGGTAWLGDPATASGELPEILPGSTVERVVTVSGVRPLVRAEATVRVDGLVIGIGGGGVTSANDAASGWAVPWALLGLVVLAVAAAVVVPLVRARRATGSRGAEGSAGATPREVKATVTQQA</sequence>
<evidence type="ECO:0000256" key="2">
    <source>
        <dbReference type="SAM" id="Phobius"/>
    </source>
</evidence>
<reference evidence="3 4" key="1">
    <citation type="submission" date="2020-07" db="EMBL/GenBank/DDBJ databases">
        <title>Sequencing the genomes of 1000 actinobacteria strains.</title>
        <authorList>
            <person name="Klenk H.-P."/>
        </authorList>
    </citation>
    <scope>NUCLEOTIDE SEQUENCE [LARGE SCALE GENOMIC DNA]</scope>
    <source>
        <strain evidence="3 4">DSM 44121</strain>
    </source>
</reference>
<dbReference type="RefSeq" id="WP_312877009.1">
    <property type="nucleotide sequence ID" value="NZ_BAAATF010000003.1"/>
</dbReference>
<name>A0A7W3J8I9_9MICO</name>
<dbReference type="EMBL" id="JACGWV010000001">
    <property type="protein sequence ID" value="MBA8808248.1"/>
    <property type="molecule type" value="Genomic_DNA"/>
</dbReference>
<keyword evidence="2" id="KW-0812">Transmembrane</keyword>
<feature type="region of interest" description="Disordered" evidence="1">
    <location>
        <begin position="350"/>
        <end position="373"/>
    </location>
</feature>
<proteinExistence type="predicted"/>
<evidence type="ECO:0000313" key="3">
    <source>
        <dbReference type="EMBL" id="MBA8808248.1"/>
    </source>
</evidence>
<dbReference type="Gene3D" id="2.60.40.10">
    <property type="entry name" value="Immunoglobulins"/>
    <property type="match status" value="1"/>
</dbReference>